<dbReference type="GO" id="GO:0015031">
    <property type="term" value="P:protein transport"/>
    <property type="evidence" value="ECO:0007669"/>
    <property type="project" value="UniProtKB-KW"/>
</dbReference>
<keyword evidence="14" id="KW-1185">Reference proteome</keyword>
<comment type="function">
    <text evidence="10">Mitochondrial intermembrane chaperone that participates in the import and insertion of multi-pass transmembrane proteins into the mitochondrial inner membrane. May also be required for the transfer of beta-barrel precursors from the TOM complex to the sorting and assembly machinery (SAM complex) of the outer membrane. Acts as a chaperone-like protein that protects the hydrophobic precursors from aggregation and guide them through the mitochondrial intermembrane space.</text>
</comment>
<keyword evidence="8" id="KW-0496">Mitochondrion</keyword>
<evidence type="ECO:0000256" key="11">
    <source>
        <dbReference type="SAM" id="MobiDB-lite"/>
    </source>
</evidence>
<protein>
    <submittedName>
        <fullName evidence="13">Trichohyalin-like</fullName>
    </submittedName>
</protein>
<dbReference type="GO" id="GO:0046872">
    <property type="term" value="F:metal ion binding"/>
    <property type="evidence" value="ECO:0007669"/>
    <property type="project" value="UniProtKB-KW"/>
</dbReference>
<dbReference type="EMBL" id="AP029266">
    <property type="protein sequence ID" value="BFG01729.1"/>
    <property type="molecule type" value="Genomic_DNA"/>
</dbReference>
<dbReference type="Gene3D" id="1.10.287.810">
    <property type="entry name" value="Mitochondrial import inner membrane translocase subunit tim13 like domains"/>
    <property type="match status" value="2"/>
</dbReference>
<evidence type="ECO:0000313" key="14">
    <source>
        <dbReference type="Proteomes" id="UP001500889"/>
    </source>
</evidence>
<keyword evidence="4" id="KW-0479">Metal-binding</keyword>
<organism evidence="13 14">
    <name type="scientific">Drosophila madeirensis</name>
    <name type="common">Fruit fly</name>
    <dbReference type="NCBI Taxonomy" id="30013"/>
    <lineage>
        <taxon>Eukaryota</taxon>
        <taxon>Metazoa</taxon>
        <taxon>Ecdysozoa</taxon>
        <taxon>Arthropoda</taxon>
        <taxon>Hexapoda</taxon>
        <taxon>Insecta</taxon>
        <taxon>Pterygota</taxon>
        <taxon>Neoptera</taxon>
        <taxon>Endopterygota</taxon>
        <taxon>Diptera</taxon>
        <taxon>Brachycera</taxon>
        <taxon>Muscomorpha</taxon>
        <taxon>Ephydroidea</taxon>
        <taxon>Drosophilidae</taxon>
        <taxon>Drosophila</taxon>
        <taxon>Sophophora</taxon>
    </lineage>
</organism>
<evidence type="ECO:0000256" key="3">
    <source>
        <dbReference type="ARBA" id="ARBA00022448"/>
    </source>
</evidence>
<name>A0AAU9G112_DROMD</name>
<accession>A0AAU9G112</accession>
<dbReference type="AlphaFoldDB" id="A0AAU9G112"/>
<dbReference type="PANTHER" id="PTHR11038">
    <property type="entry name" value="MITOCHONDRIAL IMPORT INNER MEMBRANE TRANSLOCASE SUBUNIT TIM10"/>
    <property type="match status" value="1"/>
</dbReference>
<feature type="region of interest" description="Disordered" evidence="11">
    <location>
        <begin position="1"/>
        <end position="34"/>
    </location>
</feature>
<evidence type="ECO:0000256" key="1">
    <source>
        <dbReference type="ARBA" id="ARBA00004173"/>
    </source>
</evidence>
<dbReference type="GO" id="GO:0005743">
    <property type="term" value="C:mitochondrial inner membrane"/>
    <property type="evidence" value="ECO:0007669"/>
    <property type="project" value="TreeGrafter"/>
</dbReference>
<evidence type="ECO:0000256" key="5">
    <source>
        <dbReference type="ARBA" id="ARBA00022833"/>
    </source>
</evidence>
<keyword evidence="7" id="KW-0811">Translocation</keyword>
<feature type="region of interest" description="Disordered" evidence="11">
    <location>
        <begin position="75"/>
        <end position="100"/>
    </location>
</feature>
<evidence type="ECO:0000256" key="9">
    <source>
        <dbReference type="ARBA" id="ARBA00023157"/>
    </source>
</evidence>
<sequence length="445" mass="51059">MPQQKEEAARAEPQPKSQLKTQPQAQPLSQSQPQVDLCGQLAYKLKEQLKREIKEELKSELMKDVLVEWTKIKQSEMGPQKDTDRHQMQPQKERREKKVKQTDIDIDIGIAIAKGKDTNVDKKIVQTAQKDIAKDTMEQCKLPLPSATISDSIGTMINTVSGNCVSNSSTMLEAQDQSCIEDCMKDYLEKYRLVNGSLDDSIHTEHNQSQEKQQHSHGISIAKDKDANVDKQIVQTAQKVASKDIATKSDNIGTMIDKVSRNCFRNCVSNYSSALKAQDQSCIEDCMKDYLERYRLVNGTLDDSIRTEHSQRQEQPEHHQHQQVVQTAQKVASKDIARDTMEQRKLQLQSARISDNIGTMIDKVSTNCFRNCVSNYSLALEAQDQSCIEDCMKTYLEAYRLVNRTFVDRIHKEHRQRKEQRQEERQEKQQKKSSKKSRPKSMPED</sequence>
<feature type="region of interest" description="Disordered" evidence="11">
    <location>
        <begin position="412"/>
        <end position="445"/>
    </location>
</feature>
<evidence type="ECO:0000256" key="4">
    <source>
        <dbReference type="ARBA" id="ARBA00022723"/>
    </source>
</evidence>
<comment type="subcellular location">
    <subcellularLocation>
        <location evidence="1">Mitochondrion</location>
    </subcellularLocation>
</comment>
<evidence type="ECO:0000256" key="10">
    <source>
        <dbReference type="ARBA" id="ARBA00025311"/>
    </source>
</evidence>
<evidence type="ECO:0000256" key="8">
    <source>
        <dbReference type="ARBA" id="ARBA00023128"/>
    </source>
</evidence>
<evidence type="ECO:0000256" key="2">
    <source>
        <dbReference type="ARBA" id="ARBA00006720"/>
    </source>
</evidence>
<proteinExistence type="inferred from homology"/>
<keyword evidence="3" id="KW-0813">Transport</keyword>
<dbReference type="PANTHER" id="PTHR11038:SF16">
    <property type="entry name" value="MITOCHONDRIAL IMPORT INNER MEMBRANE TRANSLOCASE SUBUNIT TIM10"/>
    <property type="match status" value="1"/>
</dbReference>
<comment type="similarity">
    <text evidence="2">Belongs to the small Tim family.</text>
</comment>
<dbReference type="InterPro" id="IPR004217">
    <property type="entry name" value="Tim10-like"/>
</dbReference>
<evidence type="ECO:0000256" key="7">
    <source>
        <dbReference type="ARBA" id="ARBA00023010"/>
    </source>
</evidence>
<gene>
    <name evidence="13" type="ORF">DMAD_01414</name>
</gene>
<dbReference type="Pfam" id="PF02953">
    <property type="entry name" value="zf-Tim10_DDP"/>
    <property type="match status" value="2"/>
</dbReference>
<feature type="compositionally biased region" description="Low complexity" evidence="11">
    <location>
        <begin position="22"/>
        <end position="34"/>
    </location>
</feature>
<reference evidence="13 14" key="1">
    <citation type="submission" date="2024-02" db="EMBL/GenBank/DDBJ databases">
        <title>A chromosome-level genome assembly of Drosophila madeirensis, a fruit fly species endemic to Madeira island.</title>
        <authorList>
            <person name="Tomihara K."/>
            <person name="Llopart A."/>
            <person name="Yamamoto D."/>
        </authorList>
    </citation>
    <scope>NUCLEOTIDE SEQUENCE [LARGE SCALE GENOMIC DNA]</scope>
    <source>
        <strain evidence="13 14">RF1</strain>
    </source>
</reference>
<dbReference type="SUPFAM" id="SSF144122">
    <property type="entry name" value="Tim10-like"/>
    <property type="match status" value="2"/>
</dbReference>
<dbReference type="InterPro" id="IPR035427">
    <property type="entry name" value="Tim10-like_dom_sf"/>
</dbReference>
<evidence type="ECO:0000256" key="6">
    <source>
        <dbReference type="ARBA" id="ARBA00022927"/>
    </source>
</evidence>
<feature type="domain" description="Tim10-like" evidence="12">
    <location>
        <begin position="355"/>
        <end position="406"/>
    </location>
</feature>
<keyword evidence="5" id="KW-0862">Zinc</keyword>
<dbReference type="Proteomes" id="UP001500889">
    <property type="component" value="Chromosome A"/>
</dbReference>
<evidence type="ECO:0000259" key="12">
    <source>
        <dbReference type="Pfam" id="PF02953"/>
    </source>
</evidence>
<keyword evidence="6" id="KW-0653">Protein transport</keyword>
<feature type="domain" description="Tim10-like" evidence="12">
    <location>
        <begin position="250"/>
        <end position="299"/>
    </location>
</feature>
<feature type="compositionally biased region" description="Basic and acidic residues" evidence="11">
    <location>
        <begin position="1"/>
        <end position="10"/>
    </location>
</feature>
<keyword evidence="9" id="KW-1015">Disulfide bond</keyword>
<dbReference type="GO" id="GO:0045039">
    <property type="term" value="P:protein insertion into mitochondrial inner membrane"/>
    <property type="evidence" value="ECO:0007669"/>
    <property type="project" value="TreeGrafter"/>
</dbReference>
<evidence type="ECO:0000313" key="13">
    <source>
        <dbReference type="EMBL" id="BFG01729.1"/>
    </source>
</evidence>
<feature type="compositionally biased region" description="Basic and acidic residues" evidence="11">
    <location>
        <begin position="419"/>
        <end position="430"/>
    </location>
</feature>